<reference evidence="2 3" key="1">
    <citation type="submission" date="2014-04" db="EMBL/GenBank/DDBJ databases">
        <authorList>
            <consortium name="DOE Joint Genome Institute"/>
            <person name="Kuo A."/>
            <person name="Gay G."/>
            <person name="Dore J."/>
            <person name="Kohler A."/>
            <person name="Nagy L.G."/>
            <person name="Floudas D."/>
            <person name="Copeland A."/>
            <person name="Barry K.W."/>
            <person name="Cichocki N."/>
            <person name="Veneault-Fourrey C."/>
            <person name="LaButti K."/>
            <person name="Lindquist E.A."/>
            <person name="Lipzen A."/>
            <person name="Lundell T."/>
            <person name="Morin E."/>
            <person name="Murat C."/>
            <person name="Sun H."/>
            <person name="Tunlid A."/>
            <person name="Henrissat B."/>
            <person name="Grigoriev I.V."/>
            <person name="Hibbett D.S."/>
            <person name="Martin F."/>
            <person name="Nordberg H.P."/>
            <person name="Cantor M.N."/>
            <person name="Hua S.X."/>
        </authorList>
    </citation>
    <scope>NUCLEOTIDE SEQUENCE [LARGE SCALE GENOMIC DNA]</scope>
    <source>
        <strain evidence="3">h7</strain>
    </source>
</reference>
<name>A0A0C3BNU5_HEBCY</name>
<dbReference type="AlphaFoldDB" id="A0A0C3BNU5"/>
<feature type="region of interest" description="Disordered" evidence="1">
    <location>
        <begin position="64"/>
        <end position="103"/>
    </location>
</feature>
<reference evidence="3" key="2">
    <citation type="submission" date="2015-01" db="EMBL/GenBank/DDBJ databases">
        <title>Evolutionary Origins and Diversification of the Mycorrhizal Mutualists.</title>
        <authorList>
            <consortium name="DOE Joint Genome Institute"/>
            <consortium name="Mycorrhizal Genomics Consortium"/>
            <person name="Kohler A."/>
            <person name="Kuo A."/>
            <person name="Nagy L.G."/>
            <person name="Floudas D."/>
            <person name="Copeland A."/>
            <person name="Barry K.W."/>
            <person name="Cichocki N."/>
            <person name="Veneault-Fourrey C."/>
            <person name="LaButti K."/>
            <person name="Lindquist E.A."/>
            <person name="Lipzen A."/>
            <person name="Lundell T."/>
            <person name="Morin E."/>
            <person name="Murat C."/>
            <person name="Riley R."/>
            <person name="Ohm R."/>
            <person name="Sun H."/>
            <person name="Tunlid A."/>
            <person name="Henrissat B."/>
            <person name="Grigoriev I.V."/>
            <person name="Hibbett D.S."/>
            <person name="Martin F."/>
        </authorList>
    </citation>
    <scope>NUCLEOTIDE SEQUENCE [LARGE SCALE GENOMIC DNA]</scope>
    <source>
        <strain evidence="3">h7</strain>
    </source>
</reference>
<proteinExistence type="predicted"/>
<accession>A0A0C3BNU5</accession>
<evidence type="ECO:0000256" key="1">
    <source>
        <dbReference type="SAM" id="MobiDB-lite"/>
    </source>
</evidence>
<feature type="compositionally biased region" description="Low complexity" evidence="1">
    <location>
        <begin position="64"/>
        <end position="90"/>
    </location>
</feature>
<organism evidence="2 3">
    <name type="scientific">Hebeloma cylindrosporum</name>
    <dbReference type="NCBI Taxonomy" id="76867"/>
    <lineage>
        <taxon>Eukaryota</taxon>
        <taxon>Fungi</taxon>
        <taxon>Dikarya</taxon>
        <taxon>Basidiomycota</taxon>
        <taxon>Agaricomycotina</taxon>
        <taxon>Agaricomycetes</taxon>
        <taxon>Agaricomycetidae</taxon>
        <taxon>Agaricales</taxon>
        <taxon>Agaricineae</taxon>
        <taxon>Hymenogastraceae</taxon>
        <taxon>Hebeloma</taxon>
    </lineage>
</organism>
<evidence type="ECO:0000313" key="3">
    <source>
        <dbReference type="Proteomes" id="UP000053424"/>
    </source>
</evidence>
<sequence>MTPRPVDRQVQARRRPSEYWLNSPAWIDGASDPPIFFYSNEEIHATLREFRPDHPILQSHIAEAVSTPDSPSAVPSASPTPTPQISSSSTPAPPGLPSAENLEDGDAMAGHMVTVTMIYSAAEPGKGSRASKPVIKKHRNAKFDYIKVLELNRMEFICEWLRVHDLGDQYSPGVHSGPPFKLSWTGSAGGKSGAITIDSDRDYEVATNALGKKKQDTCQVSVEFDTDLMDGYRIRKHPLPQAEVQDGEVELLYGTKVPRVDGYTEVEQLHGTIILQLKSKWTCEKHQGEHGEPGACYVDSAGNHLGLNNRKLKIWASAIAAADATRHEPPNTLEFDGIRDGRLSTSVKPCGRSGPHHMSTPPTATDPATLLVAAMLPFLTGLASGSVSAPVASTSASTIASNIPTTPVRTKLTPPVFSPMPTPASELHVCLADFAHIKNIDLTGSEAALAALDLTPDIIPNVPVSRLCDIITAVEGQVYKLQSFCKDWTDRLEEKKRHLL</sequence>
<keyword evidence="3" id="KW-1185">Reference proteome</keyword>
<dbReference type="HOGENOM" id="CLU_042422_0_0_1"/>
<protein>
    <submittedName>
        <fullName evidence="2">Uncharacterized protein</fullName>
    </submittedName>
</protein>
<evidence type="ECO:0000313" key="2">
    <source>
        <dbReference type="EMBL" id="KIM38345.1"/>
    </source>
</evidence>
<dbReference type="OrthoDB" id="3261928at2759"/>
<feature type="region of interest" description="Disordered" evidence="1">
    <location>
        <begin position="1"/>
        <end position="26"/>
    </location>
</feature>
<dbReference type="Proteomes" id="UP000053424">
    <property type="component" value="Unassembled WGS sequence"/>
</dbReference>
<gene>
    <name evidence="2" type="ORF">M413DRAFT_76122</name>
</gene>
<dbReference type="EMBL" id="KN831791">
    <property type="protein sequence ID" value="KIM38345.1"/>
    <property type="molecule type" value="Genomic_DNA"/>
</dbReference>